<evidence type="ECO:0000256" key="9">
    <source>
        <dbReference type="PROSITE-ProRule" id="PRU00470"/>
    </source>
</evidence>
<comment type="subcellular location">
    <subcellularLocation>
        <location evidence="1">Nucleus</location>
    </subcellularLocation>
</comment>
<gene>
    <name evidence="12" type="primary">SPL13B</name>
    <name evidence="12" type="ORF">CFP56_031433</name>
</gene>
<keyword evidence="3 9" id="KW-0863">Zinc-finger</keyword>
<proteinExistence type="predicted"/>
<dbReference type="FunFam" id="4.10.1100.10:FF:000001">
    <property type="entry name" value="Squamosa promoter-binding-like protein 14"/>
    <property type="match status" value="1"/>
</dbReference>
<evidence type="ECO:0000313" key="12">
    <source>
        <dbReference type="EMBL" id="KAK7854583.1"/>
    </source>
</evidence>
<keyword evidence="5" id="KW-0805">Transcription regulation</keyword>
<evidence type="ECO:0000256" key="7">
    <source>
        <dbReference type="ARBA" id="ARBA00023163"/>
    </source>
</evidence>
<keyword evidence="6" id="KW-0238">DNA-binding</keyword>
<dbReference type="Gene3D" id="4.10.1100.10">
    <property type="entry name" value="Transcription factor, SBP-box domain"/>
    <property type="match status" value="2"/>
</dbReference>
<dbReference type="InterPro" id="IPR036893">
    <property type="entry name" value="SBP_sf"/>
</dbReference>
<dbReference type="InterPro" id="IPR044817">
    <property type="entry name" value="SBP-like"/>
</dbReference>
<evidence type="ECO:0000256" key="10">
    <source>
        <dbReference type="SAM" id="MobiDB-lite"/>
    </source>
</evidence>
<keyword evidence="4" id="KW-0862">Zinc</keyword>
<accession>A0AAW0LSB7</accession>
<dbReference type="Pfam" id="PF03110">
    <property type="entry name" value="SBP"/>
    <property type="match status" value="1"/>
</dbReference>
<evidence type="ECO:0000256" key="3">
    <source>
        <dbReference type="ARBA" id="ARBA00022771"/>
    </source>
</evidence>
<dbReference type="PANTHER" id="PTHR31251:SF208">
    <property type="entry name" value="SQUAMOSA PROMOTER-BINDING-LIKE PROTEIN 18"/>
    <property type="match status" value="1"/>
</dbReference>
<reference evidence="12 13" key="1">
    <citation type="journal article" date="2018" name="Sci. Data">
        <title>The draft genome sequence of cork oak.</title>
        <authorList>
            <person name="Ramos A.M."/>
            <person name="Usie A."/>
            <person name="Barbosa P."/>
            <person name="Barros P.M."/>
            <person name="Capote T."/>
            <person name="Chaves I."/>
            <person name="Simoes F."/>
            <person name="Abreu I."/>
            <person name="Carrasquinho I."/>
            <person name="Faro C."/>
            <person name="Guimaraes J.B."/>
            <person name="Mendonca D."/>
            <person name="Nobrega F."/>
            <person name="Rodrigues L."/>
            <person name="Saibo N.J.M."/>
            <person name="Varela M.C."/>
            <person name="Egas C."/>
            <person name="Matos J."/>
            <person name="Miguel C.M."/>
            <person name="Oliveira M.M."/>
            <person name="Ricardo C.P."/>
            <person name="Goncalves S."/>
        </authorList>
    </citation>
    <scope>NUCLEOTIDE SEQUENCE [LARGE SCALE GENOMIC DNA]</scope>
    <source>
        <strain evidence="13">cv. HL8</strain>
    </source>
</reference>
<evidence type="ECO:0000256" key="8">
    <source>
        <dbReference type="ARBA" id="ARBA00023242"/>
    </source>
</evidence>
<dbReference type="GO" id="GO:0003677">
    <property type="term" value="F:DNA binding"/>
    <property type="evidence" value="ECO:0007669"/>
    <property type="project" value="UniProtKB-KW"/>
</dbReference>
<evidence type="ECO:0000256" key="1">
    <source>
        <dbReference type="ARBA" id="ARBA00004123"/>
    </source>
</evidence>
<name>A0AAW0LSB7_QUESU</name>
<feature type="region of interest" description="Disordered" evidence="10">
    <location>
        <begin position="310"/>
        <end position="330"/>
    </location>
</feature>
<keyword evidence="13" id="KW-1185">Reference proteome</keyword>
<dbReference type="EMBL" id="PKMF04000053">
    <property type="protein sequence ID" value="KAK7854583.1"/>
    <property type="molecule type" value="Genomic_DNA"/>
</dbReference>
<evidence type="ECO:0000256" key="2">
    <source>
        <dbReference type="ARBA" id="ARBA00022723"/>
    </source>
</evidence>
<dbReference type="Proteomes" id="UP000237347">
    <property type="component" value="Unassembled WGS sequence"/>
</dbReference>
<evidence type="ECO:0000313" key="13">
    <source>
        <dbReference type="Proteomes" id="UP000237347"/>
    </source>
</evidence>
<keyword evidence="2" id="KW-0479">Metal-binding</keyword>
<keyword evidence="7" id="KW-0804">Transcription</keyword>
<evidence type="ECO:0000256" key="5">
    <source>
        <dbReference type="ARBA" id="ARBA00023015"/>
    </source>
</evidence>
<comment type="caution">
    <text evidence="12">The sequence shown here is derived from an EMBL/GenBank/DDBJ whole genome shotgun (WGS) entry which is preliminary data.</text>
</comment>
<dbReference type="GO" id="GO:0008270">
    <property type="term" value="F:zinc ion binding"/>
    <property type="evidence" value="ECO:0007669"/>
    <property type="project" value="UniProtKB-KW"/>
</dbReference>
<dbReference type="PROSITE" id="PS51141">
    <property type="entry name" value="ZF_SBP"/>
    <property type="match status" value="1"/>
</dbReference>
<keyword evidence="8" id="KW-0539">Nucleus</keyword>
<dbReference type="SUPFAM" id="SSF103612">
    <property type="entry name" value="SBT domain"/>
    <property type="match status" value="2"/>
</dbReference>
<dbReference type="AlphaFoldDB" id="A0AAW0LSB7"/>
<evidence type="ECO:0000259" key="11">
    <source>
        <dbReference type="PROSITE" id="PS51141"/>
    </source>
</evidence>
<feature type="region of interest" description="Disordered" evidence="10">
    <location>
        <begin position="52"/>
        <end position="83"/>
    </location>
</feature>
<evidence type="ECO:0000256" key="4">
    <source>
        <dbReference type="ARBA" id="ARBA00022833"/>
    </source>
</evidence>
<dbReference type="PANTHER" id="PTHR31251">
    <property type="entry name" value="SQUAMOSA PROMOTER-BINDING-LIKE PROTEIN 4"/>
    <property type="match status" value="1"/>
</dbReference>
<evidence type="ECO:0000256" key="6">
    <source>
        <dbReference type="ARBA" id="ARBA00023125"/>
    </source>
</evidence>
<dbReference type="InterPro" id="IPR004333">
    <property type="entry name" value="SBP_dom"/>
</dbReference>
<feature type="region of interest" description="Disordered" evidence="10">
    <location>
        <begin position="206"/>
        <end position="236"/>
    </location>
</feature>
<dbReference type="GO" id="GO:0005634">
    <property type="term" value="C:nucleus"/>
    <property type="evidence" value="ECO:0007669"/>
    <property type="project" value="UniProtKB-SubCell"/>
</dbReference>
<organism evidence="12 13">
    <name type="scientific">Quercus suber</name>
    <name type="common">Cork oak</name>
    <dbReference type="NCBI Taxonomy" id="58331"/>
    <lineage>
        <taxon>Eukaryota</taxon>
        <taxon>Viridiplantae</taxon>
        <taxon>Streptophyta</taxon>
        <taxon>Embryophyta</taxon>
        <taxon>Tracheophyta</taxon>
        <taxon>Spermatophyta</taxon>
        <taxon>Magnoliopsida</taxon>
        <taxon>eudicotyledons</taxon>
        <taxon>Gunneridae</taxon>
        <taxon>Pentapetalae</taxon>
        <taxon>rosids</taxon>
        <taxon>fabids</taxon>
        <taxon>Fagales</taxon>
        <taxon>Fagaceae</taxon>
        <taxon>Quercus</taxon>
    </lineage>
</organism>
<feature type="domain" description="SBP-type" evidence="11">
    <location>
        <begin position="243"/>
        <end position="320"/>
    </location>
</feature>
<sequence length="542" mass="59327">MDWNLKAPSWDLSELGQGAFPNIETVSGSSSFGDHRAQRGDFSVDLKLGQVGSSGNESVNKWKEPGVSKMASPPSGSSKRARAANNGTLPVSCLVDGCTSDLSICRDYHRRHKVPNKRFMVPQIHSEKEKLKRVVGVNRGVWRSRRNLEVTVCMDWNLKAPSWDLSELGQGAFPNIETVSGSSSFGDHRAQRGDFSVDLKLGQVGSSGNESVNKWKEPGVSKMASPPSGSSKRARAANNGTLPVSCLVDGCTSDLSICRDYHRRHKVCELHSKTPQVTICGQKQRFCQQCSRFHSLEEFDEGKRSCRKRLDGHNRRRRKPQPETLSRSGNFLSNYQGPQFIQFSGTHVYPSTTVMSPAWTGVLNTAADARLPNQQQQLQLLDKQKLYLGSSPSTSSYIGGGKQLSFLQNGSTTLNNQLSLEAPVCQPLLRTIASESDRARSKMYCDRLTARVHDSDCALSLLSSPQSQSSGLNLSHVMHPNSASLVQPLGPSLHGDSTLEPMDSVLVSNGSGNNVHCQGMFLMGSDGSQGNQTPQNLPFHWE</sequence>
<protein>
    <submittedName>
        <fullName evidence="12">Squamosa promoter-binding-like protein 13b</fullName>
    </submittedName>
</protein>